<feature type="region of interest" description="Disordered" evidence="1">
    <location>
        <begin position="96"/>
        <end position="134"/>
    </location>
</feature>
<keyword evidence="2" id="KW-0472">Membrane</keyword>
<accession>R7UPX9</accession>
<evidence type="ECO:0000256" key="2">
    <source>
        <dbReference type="SAM" id="Phobius"/>
    </source>
</evidence>
<keyword evidence="2" id="KW-0812">Transmembrane</keyword>
<evidence type="ECO:0000313" key="3">
    <source>
        <dbReference type="EMBL" id="ELU08158.1"/>
    </source>
</evidence>
<organism evidence="3">
    <name type="scientific">Capitella teleta</name>
    <name type="common">Polychaete worm</name>
    <dbReference type="NCBI Taxonomy" id="283909"/>
    <lineage>
        <taxon>Eukaryota</taxon>
        <taxon>Metazoa</taxon>
        <taxon>Spiralia</taxon>
        <taxon>Lophotrochozoa</taxon>
        <taxon>Annelida</taxon>
        <taxon>Polychaeta</taxon>
        <taxon>Sedentaria</taxon>
        <taxon>Scolecida</taxon>
        <taxon>Capitellidae</taxon>
        <taxon>Capitella</taxon>
    </lineage>
</organism>
<name>R7UPX9_CAPTE</name>
<feature type="compositionally biased region" description="Basic and acidic residues" evidence="1">
    <location>
        <begin position="96"/>
        <end position="108"/>
    </location>
</feature>
<gene>
    <name evidence="3" type="ORF">CAPTEDRAFT_208881</name>
</gene>
<feature type="compositionally biased region" description="Basic and acidic residues" evidence="1">
    <location>
        <begin position="125"/>
        <end position="134"/>
    </location>
</feature>
<keyword evidence="5" id="KW-1185">Reference proteome</keyword>
<evidence type="ECO:0000256" key="1">
    <source>
        <dbReference type="SAM" id="MobiDB-lite"/>
    </source>
</evidence>
<dbReference type="EMBL" id="AMQN01006839">
    <property type="status" value="NOT_ANNOTATED_CDS"/>
    <property type="molecule type" value="Genomic_DNA"/>
</dbReference>
<feature type="transmembrane region" description="Helical" evidence="2">
    <location>
        <begin position="6"/>
        <end position="25"/>
    </location>
</feature>
<reference evidence="4" key="3">
    <citation type="submission" date="2015-06" db="UniProtKB">
        <authorList>
            <consortium name="EnsemblMetazoa"/>
        </authorList>
    </citation>
    <scope>IDENTIFICATION</scope>
</reference>
<keyword evidence="2" id="KW-1133">Transmembrane helix</keyword>
<sequence length="134" mass="15117">MWQWAVATISVGCVSSICCILVYVLRTSGKEKKTLEEDLTEEEVPAAPEAFPKFKTLHFADGGTLQALNDPESQIHPLLPYKERTESKHFFKKVKEGFEKSHEKEKKSIGQRSNSEAEGCMAHLSRLELGKHQT</sequence>
<dbReference type="AlphaFoldDB" id="R7UPX9"/>
<evidence type="ECO:0000313" key="5">
    <source>
        <dbReference type="Proteomes" id="UP000014760"/>
    </source>
</evidence>
<dbReference type="Proteomes" id="UP000014760">
    <property type="component" value="Unassembled WGS sequence"/>
</dbReference>
<proteinExistence type="predicted"/>
<dbReference type="HOGENOM" id="CLU_1898196_0_0_1"/>
<protein>
    <submittedName>
        <fullName evidence="3 4">Uncharacterized protein</fullName>
    </submittedName>
</protein>
<dbReference type="EMBL" id="KB299289">
    <property type="protein sequence ID" value="ELU08158.1"/>
    <property type="molecule type" value="Genomic_DNA"/>
</dbReference>
<dbReference type="EnsemblMetazoa" id="CapteT208881">
    <property type="protein sequence ID" value="CapteP208881"/>
    <property type="gene ID" value="CapteG208881"/>
</dbReference>
<reference evidence="5" key="1">
    <citation type="submission" date="2012-12" db="EMBL/GenBank/DDBJ databases">
        <authorList>
            <person name="Hellsten U."/>
            <person name="Grimwood J."/>
            <person name="Chapman J.A."/>
            <person name="Shapiro H."/>
            <person name="Aerts A."/>
            <person name="Otillar R.P."/>
            <person name="Terry A.Y."/>
            <person name="Boore J.L."/>
            <person name="Simakov O."/>
            <person name="Marletaz F."/>
            <person name="Cho S.-J."/>
            <person name="Edsinger-Gonzales E."/>
            <person name="Havlak P."/>
            <person name="Kuo D.-H."/>
            <person name="Larsson T."/>
            <person name="Lv J."/>
            <person name="Arendt D."/>
            <person name="Savage R."/>
            <person name="Osoegawa K."/>
            <person name="de Jong P."/>
            <person name="Lindberg D.R."/>
            <person name="Seaver E.C."/>
            <person name="Weisblat D.A."/>
            <person name="Putnam N.H."/>
            <person name="Grigoriev I.V."/>
            <person name="Rokhsar D.S."/>
        </authorList>
    </citation>
    <scope>NUCLEOTIDE SEQUENCE</scope>
    <source>
        <strain evidence="5">I ESC-2004</strain>
    </source>
</reference>
<reference evidence="3 5" key="2">
    <citation type="journal article" date="2013" name="Nature">
        <title>Insights into bilaterian evolution from three spiralian genomes.</title>
        <authorList>
            <person name="Simakov O."/>
            <person name="Marletaz F."/>
            <person name="Cho S.J."/>
            <person name="Edsinger-Gonzales E."/>
            <person name="Havlak P."/>
            <person name="Hellsten U."/>
            <person name="Kuo D.H."/>
            <person name="Larsson T."/>
            <person name="Lv J."/>
            <person name="Arendt D."/>
            <person name="Savage R."/>
            <person name="Osoegawa K."/>
            <person name="de Jong P."/>
            <person name="Grimwood J."/>
            <person name="Chapman J.A."/>
            <person name="Shapiro H."/>
            <person name="Aerts A."/>
            <person name="Otillar R.P."/>
            <person name="Terry A.Y."/>
            <person name="Boore J.L."/>
            <person name="Grigoriev I.V."/>
            <person name="Lindberg D.R."/>
            <person name="Seaver E.C."/>
            <person name="Weisblat D.A."/>
            <person name="Putnam N.H."/>
            <person name="Rokhsar D.S."/>
        </authorList>
    </citation>
    <scope>NUCLEOTIDE SEQUENCE</scope>
    <source>
        <strain evidence="3 5">I ESC-2004</strain>
    </source>
</reference>
<evidence type="ECO:0000313" key="4">
    <source>
        <dbReference type="EnsemblMetazoa" id="CapteP208881"/>
    </source>
</evidence>